<dbReference type="InParanoid" id="Q0UI94"/>
<dbReference type="HOGENOM" id="CLU_3143592_0_0_1"/>
<name>Q0UI94_PHANO</name>
<proteinExistence type="predicted"/>
<protein>
    <submittedName>
        <fullName evidence="1">Uncharacterized protein</fullName>
    </submittedName>
</protein>
<dbReference type="GeneID" id="5975730"/>
<dbReference type="KEGG" id="pno:SNOG_08520"/>
<sequence>MSHQFEQRAQPPQIHPSNPSEPLLFLYWNAAKPFLLTNAFVFSRRPCGI</sequence>
<dbReference type="AlphaFoldDB" id="Q0UI94"/>
<evidence type="ECO:0000313" key="2">
    <source>
        <dbReference type="Proteomes" id="UP000001055"/>
    </source>
</evidence>
<reference evidence="2" key="1">
    <citation type="journal article" date="2007" name="Plant Cell">
        <title>Dothideomycete-plant interactions illuminated by genome sequencing and EST analysis of the wheat pathogen Stagonospora nodorum.</title>
        <authorList>
            <person name="Hane J.K."/>
            <person name="Lowe R.G."/>
            <person name="Solomon P.S."/>
            <person name="Tan K.C."/>
            <person name="Schoch C.L."/>
            <person name="Spatafora J.W."/>
            <person name="Crous P.W."/>
            <person name="Kodira C."/>
            <person name="Birren B.W."/>
            <person name="Galagan J.E."/>
            <person name="Torriani S.F."/>
            <person name="McDonald B.A."/>
            <person name="Oliver R.P."/>
        </authorList>
    </citation>
    <scope>NUCLEOTIDE SEQUENCE [LARGE SCALE GENOMIC DNA]</scope>
    <source>
        <strain evidence="2">SN15 / ATCC MYA-4574 / FGSC 10173</strain>
    </source>
</reference>
<dbReference type="EMBL" id="CH445337">
    <property type="protein sequence ID" value="EAT83688.1"/>
    <property type="molecule type" value="Genomic_DNA"/>
</dbReference>
<organism evidence="1 2">
    <name type="scientific">Phaeosphaeria nodorum (strain SN15 / ATCC MYA-4574 / FGSC 10173)</name>
    <name type="common">Glume blotch fungus</name>
    <name type="synonym">Parastagonospora nodorum</name>
    <dbReference type="NCBI Taxonomy" id="321614"/>
    <lineage>
        <taxon>Eukaryota</taxon>
        <taxon>Fungi</taxon>
        <taxon>Dikarya</taxon>
        <taxon>Ascomycota</taxon>
        <taxon>Pezizomycotina</taxon>
        <taxon>Dothideomycetes</taxon>
        <taxon>Pleosporomycetidae</taxon>
        <taxon>Pleosporales</taxon>
        <taxon>Pleosporineae</taxon>
        <taxon>Phaeosphaeriaceae</taxon>
        <taxon>Parastagonospora</taxon>
    </lineage>
</organism>
<accession>Q0UI94</accession>
<gene>
    <name evidence="1" type="ORF">SNOG_08520</name>
</gene>
<dbReference type="Proteomes" id="UP000001055">
    <property type="component" value="Unassembled WGS sequence"/>
</dbReference>
<dbReference type="RefSeq" id="XP_001798831.1">
    <property type="nucleotide sequence ID" value="XM_001798779.1"/>
</dbReference>
<evidence type="ECO:0000313" key="1">
    <source>
        <dbReference type="EMBL" id="EAT83688.1"/>
    </source>
</evidence>